<sequence length="165" mass="19150">MYVYVRFASSFSQYPTPFSHYIYYSWAELRIVPLALPTPLLFPHECALRGWCKPKKPELALRVFCETHIFRVWAFTPCVPHHCMMALAYVPCHRCPPMYPFQRSVGGWYCVCVCVMGVWVYGTEVDGEEKQGEQEAFGVPCYWLLERDRCTSSPAFSLLPSHVIH</sequence>
<dbReference type="AlphaFoldDB" id="G0TT20"/>
<proteinExistence type="predicted"/>
<evidence type="ECO:0000313" key="1">
    <source>
        <dbReference type="EMBL" id="CCC47101.1"/>
    </source>
</evidence>
<protein>
    <submittedName>
        <fullName evidence="1">Uncharacterized protein</fullName>
    </submittedName>
</protein>
<accession>G0TT20</accession>
<gene>
    <name evidence="1" type="ORF">TVY486_0302880</name>
</gene>
<reference evidence="1" key="1">
    <citation type="journal article" date="2012" name="Proc. Natl. Acad. Sci. U.S.A.">
        <title>Antigenic diversity is generated by distinct evolutionary mechanisms in African trypanosome species.</title>
        <authorList>
            <person name="Jackson A.P."/>
            <person name="Berry A."/>
            <person name="Aslett M."/>
            <person name="Allison H.C."/>
            <person name="Burton P."/>
            <person name="Vavrova-Anderson J."/>
            <person name="Brown R."/>
            <person name="Browne H."/>
            <person name="Corton N."/>
            <person name="Hauser H."/>
            <person name="Gamble J."/>
            <person name="Gilderthorp R."/>
            <person name="Marcello L."/>
            <person name="McQuillan J."/>
            <person name="Otto T.D."/>
            <person name="Quail M.A."/>
            <person name="Sanders M.J."/>
            <person name="van Tonder A."/>
            <person name="Ginger M.L."/>
            <person name="Field M.C."/>
            <person name="Barry J.D."/>
            <person name="Hertz-Fowler C."/>
            <person name="Berriman M."/>
        </authorList>
    </citation>
    <scope>NUCLEOTIDE SEQUENCE</scope>
    <source>
        <strain evidence="1">Y486</strain>
    </source>
</reference>
<name>G0TT20_TRYVY</name>
<dbReference type="EMBL" id="HE573019">
    <property type="protein sequence ID" value="CCC47101.1"/>
    <property type="molecule type" value="Genomic_DNA"/>
</dbReference>
<dbReference type="VEuPathDB" id="TriTrypDB:TvY486_0302880"/>
<organism evidence="1">
    <name type="scientific">Trypanosoma vivax (strain Y486)</name>
    <dbReference type="NCBI Taxonomy" id="1055687"/>
    <lineage>
        <taxon>Eukaryota</taxon>
        <taxon>Discoba</taxon>
        <taxon>Euglenozoa</taxon>
        <taxon>Kinetoplastea</taxon>
        <taxon>Metakinetoplastina</taxon>
        <taxon>Trypanosomatida</taxon>
        <taxon>Trypanosomatidae</taxon>
        <taxon>Trypanosoma</taxon>
        <taxon>Duttonella</taxon>
    </lineage>
</organism>